<feature type="active site" description="Proton donor" evidence="12">
    <location>
        <position position="276"/>
    </location>
</feature>
<keyword evidence="9 12" id="KW-0862">Zinc</keyword>
<dbReference type="SUPFAM" id="SSF54211">
    <property type="entry name" value="Ribosomal protein S5 domain 2-like"/>
    <property type="match status" value="2"/>
</dbReference>
<dbReference type="HAMAP" id="MF_00388">
    <property type="entry name" value="LpxC"/>
    <property type="match status" value="1"/>
</dbReference>
<dbReference type="InterPro" id="IPR020568">
    <property type="entry name" value="Ribosomal_Su5_D2-typ_SF"/>
</dbReference>
<comment type="pathway">
    <text evidence="3 12">Glycolipid biosynthesis; lipid IV(A) biosynthesis; lipid IV(A) from (3R)-3-hydroxytetradecanoyl-[acyl-carrier-protein] and UDP-N-acetyl-alpha-D-glucosamine: step 2/6.</text>
</comment>
<keyword evidence="5 12" id="KW-0444">Lipid biosynthesis</keyword>
<evidence type="ECO:0000256" key="11">
    <source>
        <dbReference type="ARBA" id="ARBA00024535"/>
    </source>
</evidence>
<sequence>MSDRRGKAGAVPTATRRTIAQAIRCDGIGLHTGKPVSMTLVPAAPGTGIVFRRTDVPGDTGVLPARWDRVTQTMHATLLSNPEGVTLSTVEHVMAALAGLGIDDILIAVDGPELPIMDGSSEPFVFLLESAGLRDSEQPRRYLRLRRTVSITEGSKTASLSPADHFSVSVEIDFGATAVARQSGAVVVDPTSFKTEISRARTFGFLEEVNYLRANGLALGGSLENAVVVSGQNVMNPEGLRFADEFVRHKILDCIGDLYLAGGPILGAFHGVRSGHALNNKLLRAVFADAANYEWVEAVPVAAGVGIPMDLPAVAARA</sequence>
<dbReference type="GO" id="GO:0009245">
    <property type="term" value="P:lipid A biosynthetic process"/>
    <property type="evidence" value="ECO:0007669"/>
    <property type="project" value="UniProtKB-UniRule"/>
</dbReference>
<dbReference type="InterPro" id="IPR015870">
    <property type="entry name" value="UDP-acyl_N-AcGlcN_deAcase_N"/>
</dbReference>
<dbReference type="InterPro" id="IPR011334">
    <property type="entry name" value="UDP-acyl_GlcNac_deAcase_C"/>
</dbReference>
<feature type="binding site" evidence="12">
    <location>
        <position position="253"/>
    </location>
    <ligand>
        <name>Zn(2+)</name>
        <dbReference type="ChEBI" id="CHEBI:29105"/>
    </ligand>
</feature>
<dbReference type="GO" id="GO:0016020">
    <property type="term" value="C:membrane"/>
    <property type="evidence" value="ECO:0007669"/>
    <property type="project" value="GOC"/>
</dbReference>
<dbReference type="EMBL" id="LAJY01000065">
    <property type="protein sequence ID" value="KJV10645.1"/>
    <property type="molecule type" value="Genomic_DNA"/>
</dbReference>
<comment type="similarity">
    <text evidence="12">Belongs to the LpxC family.</text>
</comment>
<feature type="binding site" evidence="12">
    <location>
        <position position="92"/>
    </location>
    <ligand>
        <name>Zn(2+)</name>
        <dbReference type="ChEBI" id="CHEBI:29105"/>
    </ligand>
</feature>
<gene>
    <name evidence="12" type="primary">lpxC</name>
    <name evidence="13" type="ORF">VZ95_03510</name>
</gene>
<dbReference type="GO" id="GO:0103117">
    <property type="term" value="F:UDP-3-O-acyl-N-acetylglucosamine deacetylase activity"/>
    <property type="evidence" value="ECO:0007669"/>
    <property type="project" value="UniProtKB-UniRule"/>
</dbReference>
<evidence type="ECO:0000256" key="5">
    <source>
        <dbReference type="ARBA" id="ARBA00022516"/>
    </source>
</evidence>
<keyword evidence="14" id="KW-1185">Reference proteome</keyword>
<keyword evidence="8 12" id="KW-0378">Hydrolase</keyword>
<organism evidence="13 14">
    <name type="scientific">Elstera litoralis</name>
    <dbReference type="NCBI Taxonomy" id="552518"/>
    <lineage>
        <taxon>Bacteria</taxon>
        <taxon>Pseudomonadati</taxon>
        <taxon>Pseudomonadota</taxon>
        <taxon>Alphaproteobacteria</taxon>
        <taxon>Rhodospirillales</taxon>
        <taxon>Rhodospirillaceae</taxon>
        <taxon>Elstera</taxon>
    </lineage>
</organism>
<keyword evidence="10 12" id="KW-0443">Lipid metabolism</keyword>
<evidence type="ECO:0000313" key="13">
    <source>
        <dbReference type="EMBL" id="KJV10645.1"/>
    </source>
</evidence>
<comment type="catalytic activity">
    <reaction evidence="11 12">
        <text>a UDP-3-O-[(3R)-3-hydroxyacyl]-N-acetyl-alpha-D-glucosamine + H2O = a UDP-3-O-[(3R)-3-hydroxyacyl]-alpha-D-glucosamine + acetate</text>
        <dbReference type="Rhea" id="RHEA:67816"/>
        <dbReference type="ChEBI" id="CHEBI:15377"/>
        <dbReference type="ChEBI" id="CHEBI:30089"/>
        <dbReference type="ChEBI" id="CHEBI:137740"/>
        <dbReference type="ChEBI" id="CHEBI:173225"/>
        <dbReference type="EC" id="3.5.1.108"/>
    </reaction>
</comment>
<evidence type="ECO:0000256" key="10">
    <source>
        <dbReference type="ARBA" id="ARBA00023098"/>
    </source>
</evidence>
<comment type="cofactor">
    <cofactor evidence="1 12">
        <name>Zn(2+)</name>
        <dbReference type="ChEBI" id="CHEBI:29105"/>
    </cofactor>
</comment>
<evidence type="ECO:0000256" key="2">
    <source>
        <dbReference type="ARBA" id="ARBA00002923"/>
    </source>
</evidence>
<dbReference type="PANTHER" id="PTHR33694:SF1">
    <property type="entry name" value="UDP-3-O-ACYL-N-ACETYLGLUCOSAMINE DEACETYLASE 1, MITOCHONDRIAL-RELATED"/>
    <property type="match status" value="1"/>
</dbReference>
<dbReference type="OrthoDB" id="9802746at2"/>
<dbReference type="GO" id="GO:0016746">
    <property type="term" value="F:acyltransferase activity"/>
    <property type="evidence" value="ECO:0007669"/>
    <property type="project" value="UniProtKB-KW"/>
</dbReference>
<reference evidence="13 14" key="1">
    <citation type="submission" date="2015-03" db="EMBL/GenBank/DDBJ databases">
        <title>Draft genome sequence of Elstera litoralis.</title>
        <authorList>
            <person name="Rahalkar M.C."/>
            <person name="Dhakephalkar P.K."/>
            <person name="Pore S.D."/>
            <person name="Arora P."/>
            <person name="Kapse N.G."/>
            <person name="Pandit P.S."/>
        </authorList>
    </citation>
    <scope>NUCLEOTIDE SEQUENCE [LARGE SCALE GENOMIC DNA]</scope>
    <source>
        <strain evidence="13 14">Dia-1</strain>
    </source>
</reference>
<dbReference type="InterPro" id="IPR004463">
    <property type="entry name" value="UDP-acyl_GlcNac_deAcase"/>
</dbReference>
<evidence type="ECO:0000256" key="4">
    <source>
        <dbReference type="ARBA" id="ARBA00012745"/>
    </source>
</evidence>
<dbReference type="Gene3D" id="3.30.1700.10">
    <property type="entry name" value="lpxc deacetylase, domain 2"/>
    <property type="match status" value="1"/>
</dbReference>
<dbReference type="GO" id="GO:0046872">
    <property type="term" value="F:metal ion binding"/>
    <property type="evidence" value="ECO:0007669"/>
    <property type="project" value="UniProtKB-KW"/>
</dbReference>
<evidence type="ECO:0000256" key="7">
    <source>
        <dbReference type="ARBA" id="ARBA00022723"/>
    </source>
</evidence>
<evidence type="ECO:0000256" key="8">
    <source>
        <dbReference type="ARBA" id="ARBA00022801"/>
    </source>
</evidence>
<evidence type="ECO:0000256" key="3">
    <source>
        <dbReference type="ARBA" id="ARBA00005002"/>
    </source>
</evidence>
<proteinExistence type="inferred from homology"/>
<keyword evidence="13" id="KW-0012">Acyltransferase</keyword>
<protein>
    <recommendedName>
        <fullName evidence="4 12">UDP-3-O-acyl-N-acetylglucosamine deacetylase</fullName>
        <shortName evidence="12">UDP-3-O-acyl-GlcNAc deacetylase</shortName>
        <ecNumber evidence="4 12">3.5.1.108</ecNumber>
    </recommendedName>
    <alternativeName>
        <fullName evidence="12">UDP-3-O-[R-3-hydroxymyristoyl]-N-acetylglucosamine deacetylase</fullName>
    </alternativeName>
</protein>
<comment type="caution">
    <text evidence="13">The sequence shown here is derived from an EMBL/GenBank/DDBJ whole genome shotgun (WGS) entry which is preliminary data.</text>
</comment>
<dbReference type="UniPathway" id="UPA00359">
    <property type="reaction ID" value="UER00478"/>
</dbReference>
<dbReference type="Proteomes" id="UP000033774">
    <property type="component" value="Unassembled WGS sequence"/>
</dbReference>
<dbReference type="Pfam" id="PF03331">
    <property type="entry name" value="LpxC"/>
    <property type="match status" value="1"/>
</dbReference>
<keyword evidence="13" id="KW-0808">Transferase</keyword>
<evidence type="ECO:0000256" key="1">
    <source>
        <dbReference type="ARBA" id="ARBA00001947"/>
    </source>
</evidence>
<dbReference type="EC" id="3.5.1.108" evidence="4 12"/>
<feature type="binding site" evidence="12">
    <location>
        <position position="249"/>
    </location>
    <ligand>
        <name>Zn(2+)</name>
        <dbReference type="ChEBI" id="CHEBI:29105"/>
    </ligand>
</feature>
<dbReference type="PATRIC" id="fig|552518.3.peg.3920"/>
<evidence type="ECO:0000313" key="14">
    <source>
        <dbReference type="Proteomes" id="UP000033774"/>
    </source>
</evidence>
<dbReference type="RefSeq" id="WP_045774650.1">
    <property type="nucleotide sequence ID" value="NZ_LAJY01000065.1"/>
</dbReference>
<dbReference type="AlphaFoldDB" id="A0A0F3IV89"/>
<dbReference type="PANTHER" id="PTHR33694">
    <property type="entry name" value="UDP-3-O-ACYL-N-ACETYLGLUCOSAMINE DEACETYLASE 1, MITOCHONDRIAL-RELATED"/>
    <property type="match status" value="1"/>
</dbReference>
<name>A0A0F3IV89_9PROT</name>
<evidence type="ECO:0000256" key="12">
    <source>
        <dbReference type="HAMAP-Rule" id="MF_00388"/>
    </source>
</evidence>
<accession>A0A0F3IV89</accession>
<comment type="function">
    <text evidence="2 12">Catalyzes the hydrolysis of UDP-3-O-myristoyl-N-acetylglucosamine to form UDP-3-O-myristoylglucosamine and acetate, the committed step in lipid A biosynthesis.</text>
</comment>
<dbReference type="Gene3D" id="3.30.230.20">
    <property type="entry name" value="lpxc deacetylase, domain 1"/>
    <property type="match status" value="1"/>
</dbReference>
<dbReference type="NCBIfam" id="TIGR00325">
    <property type="entry name" value="lpxC"/>
    <property type="match status" value="1"/>
</dbReference>
<keyword evidence="6 12" id="KW-0441">Lipid A biosynthesis</keyword>
<evidence type="ECO:0000256" key="9">
    <source>
        <dbReference type="ARBA" id="ARBA00022833"/>
    </source>
</evidence>
<evidence type="ECO:0000256" key="6">
    <source>
        <dbReference type="ARBA" id="ARBA00022556"/>
    </source>
</evidence>
<keyword evidence="7 12" id="KW-0479">Metal-binding</keyword>